<dbReference type="EMBL" id="CAEZTA010000016">
    <property type="protein sequence ID" value="CAB4551150.1"/>
    <property type="molecule type" value="Genomic_DNA"/>
</dbReference>
<keyword evidence="5 6" id="KW-0472">Membrane</keyword>
<comment type="subcellular location">
    <subcellularLocation>
        <location evidence="1">Cell membrane</location>
        <topology evidence="1">Multi-pass membrane protein</topology>
    </subcellularLocation>
</comment>
<feature type="transmembrane region" description="Helical" evidence="6">
    <location>
        <begin position="212"/>
        <end position="231"/>
    </location>
</feature>
<organism evidence="7">
    <name type="scientific">freshwater metagenome</name>
    <dbReference type="NCBI Taxonomy" id="449393"/>
    <lineage>
        <taxon>unclassified sequences</taxon>
        <taxon>metagenomes</taxon>
        <taxon>ecological metagenomes</taxon>
    </lineage>
</organism>
<feature type="transmembrane region" description="Helical" evidence="6">
    <location>
        <begin position="155"/>
        <end position="181"/>
    </location>
</feature>
<feature type="transmembrane region" description="Helical" evidence="6">
    <location>
        <begin position="7"/>
        <end position="24"/>
    </location>
</feature>
<evidence type="ECO:0000256" key="4">
    <source>
        <dbReference type="ARBA" id="ARBA00022989"/>
    </source>
</evidence>
<feature type="transmembrane region" description="Helical" evidence="6">
    <location>
        <begin position="285"/>
        <end position="307"/>
    </location>
</feature>
<evidence type="ECO:0000313" key="7">
    <source>
        <dbReference type="EMBL" id="CAB4551150.1"/>
    </source>
</evidence>
<evidence type="ECO:0000256" key="1">
    <source>
        <dbReference type="ARBA" id="ARBA00004651"/>
    </source>
</evidence>
<feature type="transmembrane region" description="Helical" evidence="6">
    <location>
        <begin position="30"/>
        <end position="51"/>
    </location>
</feature>
<evidence type="ECO:0000256" key="2">
    <source>
        <dbReference type="ARBA" id="ARBA00022475"/>
    </source>
</evidence>
<dbReference type="Pfam" id="PF02653">
    <property type="entry name" value="BPD_transp_2"/>
    <property type="match status" value="1"/>
</dbReference>
<keyword evidence="4 6" id="KW-1133">Transmembrane helix</keyword>
<keyword evidence="2" id="KW-1003">Cell membrane</keyword>
<dbReference type="GO" id="GO:0022857">
    <property type="term" value="F:transmembrane transporter activity"/>
    <property type="evidence" value="ECO:0007669"/>
    <property type="project" value="InterPro"/>
</dbReference>
<feature type="transmembrane region" description="Helical" evidence="6">
    <location>
        <begin position="114"/>
        <end position="135"/>
    </location>
</feature>
<name>A0A6J6CI16_9ZZZZ</name>
<keyword evidence="3 6" id="KW-0812">Transmembrane</keyword>
<sequence length="327" mass="34656">MKLLSKRNGYFLIAILATLFFYTRDGDITTSVYATGTAFALPLALAAMVGIMCERTGIVNIGIEGTMLLSAFVAFFVSSLTQNIMIGLFAAILTGSIMGLLLALMAVSWRMDQIIAGTILNILATGLTSFLYVQGKTIPNVFQAIEVPGLSKIPFFGPVLFIHGPLTFLGLAVILTLYVAIYHTPWGLRSRAVGEHPSSADTAGVSVARLRYINVTIAGAIGALAGAYLSLELVGSFERGFTAGKGFTALALMIFGRWNPLGALGAALFFGLAQAYANQLMIDQVVNIPSQFTAALPYIMTIVVLTISAGKVRPPAAEGQPYEKGQA</sequence>
<accession>A0A6J6CI16</accession>
<reference evidence="7" key="1">
    <citation type="submission" date="2020-05" db="EMBL/GenBank/DDBJ databases">
        <authorList>
            <person name="Chiriac C."/>
            <person name="Salcher M."/>
            <person name="Ghai R."/>
            <person name="Kavagutti S V."/>
        </authorList>
    </citation>
    <scope>NUCLEOTIDE SEQUENCE</scope>
</reference>
<feature type="transmembrane region" description="Helical" evidence="6">
    <location>
        <begin position="58"/>
        <end position="78"/>
    </location>
</feature>
<dbReference type="PANTHER" id="PTHR43370">
    <property type="entry name" value="SUGAR ABC TRANSPORTER INTEGRAL MEMBRANE PROTEIN-RELATED"/>
    <property type="match status" value="1"/>
</dbReference>
<dbReference type="CDD" id="cd06580">
    <property type="entry name" value="TM_PBP1_transp_TpRbsC_like"/>
    <property type="match status" value="1"/>
</dbReference>
<proteinExistence type="predicted"/>
<gene>
    <name evidence="7" type="ORF">UFOPK1541_00248</name>
</gene>
<protein>
    <submittedName>
        <fullName evidence="7">Unannotated protein</fullName>
    </submittedName>
</protein>
<evidence type="ECO:0000256" key="6">
    <source>
        <dbReference type="SAM" id="Phobius"/>
    </source>
</evidence>
<feature type="transmembrane region" description="Helical" evidence="6">
    <location>
        <begin position="251"/>
        <end position="273"/>
    </location>
</feature>
<dbReference type="AlphaFoldDB" id="A0A6J6CI16"/>
<dbReference type="InterPro" id="IPR001851">
    <property type="entry name" value="ABC_transp_permease"/>
</dbReference>
<evidence type="ECO:0000256" key="5">
    <source>
        <dbReference type="ARBA" id="ARBA00023136"/>
    </source>
</evidence>
<evidence type="ECO:0000256" key="3">
    <source>
        <dbReference type="ARBA" id="ARBA00022692"/>
    </source>
</evidence>
<dbReference type="PANTHER" id="PTHR43370:SF1">
    <property type="entry name" value="GUANOSINE ABC TRANSPORTER PERMEASE PROTEIN NUPQ"/>
    <property type="match status" value="1"/>
</dbReference>
<feature type="transmembrane region" description="Helical" evidence="6">
    <location>
        <begin position="84"/>
        <end position="107"/>
    </location>
</feature>
<dbReference type="GO" id="GO:0005886">
    <property type="term" value="C:plasma membrane"/>
    <property type="evidence" value="ECO:0007669"/>
    <property type="project" value="UniProtKB-SubCell"/>
</dbReference>